<dbReference type="Proteomes" id="UP001596201">
    <property type="component" value="Unassembled WGS sequence"/>
</dbReference>
<reference evidence="4 5" key="1">
    <citation type="journal article" date="2019" name="Int. J. Syst. Evol. Microbiol.">
        <title>The Global Catalogue of Microorganisms (GCM) 10K type strain sequencing project: providing services to taxonomists for standard genome sequencing and annotation.</title>
        <authorList>
            <consortium name="The Broad Institute Genomics Platform"/>
            <consortium name="The Broad Institute Genome Sequencing Center for Infectious Disease"/>
            <person name="Wu L."/>
            <person name="Ma J."/>
        </authorList>
    </citation>
    <scope>NUCLEOTIDE SEQUENCE [LARGE SCALE GENOMIC DNA]</scope>
    <source>
        <strain evidence="4 5">CGMCC 1.12237</strain>
    </source>
</reference>
<protein>
    <submittedName>
        <fullName evidence="4">Topoisomerase DNA-binding C4 zinc finger domain-containing protein</fullName>
    </submittedName>
</protein>
<comment type="caution">
    <text evidence="4">The sequence shown here is derived from an EMBL/GenBank/DDBJ whole genome shotgun (WGS) entry which is preliminary data.</text>
</comment>
<feature type="domain" description="DNA topoisomerase type IA zn finger" evidence="2">
    <location>
        <begin position="179"/>
        <end position="212"/>
    </location>
</feature>
<gene>
    <name evidence="4" type="ORF">ACFPJ5_14520</name>
</gene>
<evidence type="ECO:0000313" key="4">
    <source>
        <dbReference type="EMBL" id="MFC5368147.1"/>
    </source>
</evidence>
<evidence type="ECO:0000259" key="3">
    <source>
        <dbReference type="Pfam" id="PF21003"/>
    </source>
</evidence>
<dbReference type="Gene3D" id="2.70.180.20">
    <property type="match status" value="1"/>
</dbReference>
<dbReference type="InterPro" id="IPR048302">
    <property type="entry name" value="NucS_N"/>
</dbReference>
<dbReference type="Pfam" id="PF01396">
    <property type="entry name" value="Zn_ribbon_Top1"/>
    <property type="match status" value="2"/>
</dbReference>
<proteinExistence type="predicted"/>
<dbReference type="Pfam" id="PF21003">
    <property type="entry name" value="NucS_N"/>
    <property type="match status" value="1"/>
</dbReference>
<dbReference type="InterPro" id="IPR049173">
    <property type="entry name" value="NucS_N_sf"/>
</dbReference>
<dbReference type="GO" id="GO:0003677">
    <property type="term" value="F:DNA binding"/>
    <property type="evidence" value="ECO:0007669"/>
    <property type="project" value="UniProtKB-KW"/>
</dbReference>
<dbReference type="EMBL" id="JBHSKX010000002">
    <property type="protein sequence ID" value="MFC5368147.1"/>
    <property type="molecule type" value="Genomic_DNA"/>
</dbReference>
<dbReference type="AlphaFoldDB" id="A0ABD5RDQ4"/>
<dbReference type="InterPro" id="IPR013498">
    <property type="entry name" value="Topo_IA_Znf"/>
</dbReference>
<feature type="domain" description="Endonuclease NucS N-terminal PH-like" evidence="3">
    <location>
        <begin position="5"/>
        <end position="91"/>
    </location>
</feature>
<keyword evidence="4" id="KW-0238">DNA-binding</keyword>
<dbReference type="RefSeq" id="WP_345777759.1">
    <property type="nucleotide sequence ID" value="NZ_JAJCVJ010000002.1"/>
</dbReference>
<feature type="region of interest" description="Disordered" evidence="1">
    <location>
        <begin position="244"/>
        <end position="286"/>
    </location>
</feature>
<feature type="domain" description="DNA topoisomerase type IA zn finger" evidence="2">
    <location>
        <begin position="100"/>
        <end position="112"/>
    </location>
</feature>
<evidence type="ECO:0000313" key="5">
    <source>
        <dbReference type="Proteomes" id="UP001596201"/>
    </source>
</evidence>
<organism evidence="4 5">
    <name type="scientific">Salinirubrum litoreum</name>
    <dbReference type="NCBI Taxonomy" id="1126234"/>
    <lineage>
        <taxon>Archaea</taxon>
        <taxon>Methanobacteriati</taxon>
        <taxon>Methanobacteriota</taxon>
        <taxon>Stenosarchaea group</taxon>
        <taxon>Halobacteria</taxon>
        <taxon>Halobacteriales</taxon>
        <taxon>Haloferacaceae</taxon>
        <taxon>Salinirubrum</taxon>
    </lineage>
</organism>
<name>A0ABD5RDQ4_9EURY</name>
<accession>A0ABD5RDQ4</accession>
<evidence type="ECO:0000259" key="2">
    <source>
        <dbReference type="Pfam" id="PF01396"/>
    </source>
</evidence>
<sequence length="286" mass="30836">MSDDIRIFAGECTATFTGRREYSNRGHVVTVVKPDDTVLVHDADGYQPAAWLTRPTDLSVTTDADGFRITARDGDQRLRVVSHRVSGTGQFPATRAGVPVGECPDCGGALIRADGSVTCLDCEDDFPLPPGATVTDRRCRDCGLPRLRVERGRVFDVCLDYACDSLDDHVRETFDREWDCPDCGSDLRIKRTRTLLAGCEAYPDCDTAFSLPAGVIVGTCACGLPVFETASGRRCLDGTCERYDERAESGGDDPTDGAEDGRDRPEADRADEDDDNGPGVSGLSGP</sequence>
<feature type="compositionally biased region" description="Basic and acidic residues" evidence="1">
    <location>
        <begin position="259"/>
        <end position="268"/>
    </location>
</feature>
<keyword evidence="5" id="KW-1185">Reference proteome</keyword>
<evidence type="ECO:0000256" key="1">
    <source>
        <dbReference type="SAM" id="MobiDB-lite"/>
    </source>
</evidence>